<dbReference type="SUPFAM" id="SSF81338">
    <property type="entry name" value="Aquaporin-like"/>
    <property type="match status" value="1"/>
</dbReference>
<organism evidence="12 13">
    <name type="scientific">Sitophilus oryzae</name>
    <name type="common">Rice weevil</name>
    <name type="synonym">Curculio oryzae</name>
    <dbReference type="NCBI Taxonomy" id="7048"/>
    <lineage>
        <taxon>Eukaryota</taxon>
        <taxon>Metazoa</taxon>
        <taxon>Ecdysozoa</taxon>
        <taxon>Arthropoda</taxon>
        <taxon>Hexapoda</taxon>
        <taxon>Insecta</taxon>
        <taxon>Pterygota</taxon>
        <taxon>Neoptera</taxon>
        <taxon>Endopterygota</taxon>
        <taxon>Coleoptera</taxon>
        <taxon>Polyphaga</taxon>
        <taxon>Cucujiformia</taxon>
        <taxon>Curculionidae</taxon>
        <taxon>Dryophthorinae</taxon>
        <taxon>Sitophilus</taxon>
    </lineage>
</organism>
<dbReference type="PRINTS" id="PR02016">
    <property type="entry name" value="AQUAPORIN4"/>
</dbReference>
<dbReference type="RefSeq" id="XP_030759038.1">
    <property type="nucleotide sequence ID" value="XM_030903178.1"/>
</dbReference>
<feature type="transmembrane region" description="Helical" evidence="11">
    <location>
        <begin position="171"/>
        <end position="193"/>
    </location>
</feature>
<feature type="transmembrane region" description="Helical" evidence="11">
    <location>
        <begin position="139"/>
        <end position="159"/>
    </location>
</feature>
<evidence type="ECO:0000256" key="7">
    <source>
        <dbReference type="ARBA" id="ARBA00022989"/>
    </source>
</evidence>
<dbReference type="OrthoDB" id="3222at2759"/>
<evidence type="ECO:0000256" key="10">
    <source>
        <dbReference type="RuleBase" id="RU000477"/>
    </source>
</evidence>
<keyword evidence="5 10" id="KW-0812">Transmembrane</keyword>
<dbReference type="InterPro" id="IPR022357">
    <property type="entry name" value="MIP_CS"/>
</dbReference>
<reference evidence="13" key="1">
    <citation type="submission" date="2025-08" db="UniProtKB">
        <authorList>
            <consortium name="RefSeq"/>
        </authorList>
    </citation>
    <scope>IDENTIFICATION</scope>
    <source>
        <tissue evidence="13">Gonads</tissue>
    </source>
</reference>
<keyword evidence="7 11" id="KW-1133">Transmembrane helix</keyword>
<feature type="transmembrane region" description="Helical" evidence="11">
    <location>
        <begin position="213"/>
        <end position="233"/>
    </location>
</feature>
<dbReference type="CTD" id="36236"/>
<dbReference type="FunFam" id="1.20.1080.10:FF:000009">
    <property type="entry name" value="aquaporin-4 isoform X1"/>
    <property type="match status" value="1"/>
</dbReference>
<evidence type="ECO:0000256" key="4">
    <source>
        <dbReference type="ARBA" id="ARBA00022448"/>
    </source>
</evidence>
<accession>A0A6J2Y5E7</accession>
<comment type="subcellular location">
    <subcellularLocation>
        <location evidence="1">Membrane</location>
        <topology evidence="1">Multi-pass membrane protein</topology>
    </subcellularLocation>
</comment>
<comment type="similarity">
    <text evidence="2 10">Belongs to the MIP/aquaporin (TC 1.A.8) family.</text>
</comment>
<evidence type="ECO:0000256" key="9">
    <source>
        <dbReference type="ARBA" id="ARBA00056455"/>
    </source>
</evidence>
<dbReference type="InterPro" id="IPR023271">
    <property type="entry name" value="Aquaporin-like"/>
</dbReference>
<keyword evidence="4 10" id="KW-0813">Transport</keyword>
<evidence type="ECO:0000256" key="5">
    <source>
        <dbReference type="ARBA" id="ARBA00022692"/>
    </source>
</evidence>
<dbReference type="InParanoid" id="A0A6J2Y5E7"/>
<proteinExistence type="inferred from homology"/>
<dbReference type="PROSITE" id="PS00221">
    <property type="entry name" value="MIP"/>
    <property type="match status" value="1"/>
</dbReference>
<dbReference type="Gene3D" id="1.20.1080.10">
    <property type="entry name" value="Glycerol uptake facilitator protein"/>
    <property type="match status" value="1"/>
</dbReference>
<keyword evidence="6" id="KW-0677">Repeat</keyword>
<dbReference type="PANTHER" id="PTHR19139:SF291">
    <property type="entry name" value="AQUAPORIN"/>
    <property type="match status" value="1"/>
</dbReference>
<evidence type="ECO:0000256" key="2">
    <source>
        <dbReference type="ARBA" id="ARBA00006175"/>
    </source>
</evidence>
<name>A0A6J2Y5E7_SITOR</name>
<comment type="function">
    <text evidence="9">Forms a water-specific channel.</text>
</comment>
<evidence type="ECO:0000256" key="11">
    <source>
        <dbReference type="SAM" id="Phobius"/>
    </source>
</evidence>
<feature type="transmembrane region" description="Helical" evidence="11">
    <location>
        <begin position="97"/>
        <end position="119"/>
    </location>
</feature>
<dbReference type="InterPro" id="IPR000425">
    <property type="entry name" value="MIP"/>
</dbReference>
<evidence type="ECO:0000256" key="6">
    <source>
        <dbReference type="ARBA" id="ARBA00022737"/>
    </source>
</evidence>
<keyword evidence="8 11" id="KW-0472">Membrane</keyword>
<dbReference type="FunCoup" id="A0A6J2Y5E7">
    <property type="interactions" value="49"/>
</dbReference>
<dbReference type="GeneID" id="115884560"/>
<evidence type="ECO:0000256" key="1">
    <source>
        <dbReference type="ARBA" id="ARBA00004141"/>
    </source>
</evidence>
<evidence type="ECO:0000313" key="12">
    <source>
        <dbReference type="Proteomes" id="UP000504635"/>
    </source>
</evidence>
<dbReference type="PANTHER" id="PTHR19139">
    <property type="entry name" value="AQUAPORIN TRANSPORTER"/>
    <property type="match status" value="1"/>
</dbReference>
<dbReference type="AlphaFoldDB" id="A0A6J2Y5E7"/>
<dbReference type="KEGG" id="soy:115884560"/>
<dbReference type="GO" id="GO:0015250">
    <property type="term" value="F:water channel activity"/>
    <property type="evidence" value="ECO:0007669"/>
    <property type="project" value="UniProtKB-ARBA"/>
</dbReference>
<protein>
    <submittedName>
        <fullName evidence="13">Aquaporin AQPAe.a isoform X1</fullName>
    </submittedName>
</protein>
<comment type="subunit">
    <text evidence="3">Homotetramer.</text>
</comment>
<evidence type="ECO:0000313" key="13">
    <source>
        <dbReference type="RefSeq" id="XP_030759038.1"/>
    </source>
</evidence>
<sequence length="246" mass="25901">MKMAELKGSDSIVGISDITEGKGLWKALVAEFLGTFILVAVGCGSCIGSPTTVQIALTFGLTVAALVQAIGHVSGCHINPAVSVSLFVTGDIKLLKMLLYIVAQCIGAVTGAAFLQFLLPEKLVGSLGITNVNADLNACQGFLFEALLTFLLVFVIHGVCDGRRKDITGSVPLAIGLTITAVHLSGIQFTGSSVNPARSLGPAVVMNLWENHWVYWAGPILGGVLAGLIYRFIFKVQKGESDSYDF</sequence>
<gene>
    <name evidence="13" type="primary">LOC115884560</name>
</gene>
<dbReference type="GO" id="GO:0048878">
    <property type="term" value="P:chemical homeostasis"/>
    <property type="evidence" value="ECO:0007669"/>
    <property type="project" value="UniProtKB-ARBA"/>
</dbReference>
<dbReference type="NCBIfam" id="TIGR00861">
    <property type="entry name" value="MIP"/>
    <property type="match status" value="1"/>
</dbReference>
<dbReference type="Proteomes" id="UP000504635">
    <property type="component" value="Unplaced"/>
</dbReference>
<evidence type="ECO:0000256" key="8">
    <source>
        <dbReference type="ARBA" id="ARBA00023136"/>
    </source>
</evidence>
<dbReference type="GO" id="GO:0005886">
    <property type="term" value="C:plasma membrane"/>
    <property type="evidence" value="ECO:0007669"/>
    <property type="project" value="UniProtKB-ARBA"/>
</dbReference>
<keyword evidence="12" id="KW-1185">Reference proteome</keyword>
<dbReference type="InterPro" id="IPR034294">
    <property type="entry name" value="Aquaporin_transptr"/>
</dbReference>
<dbReference type="PRINTS" id="PR00783">
    <property type="entry name" value="MINTRINSICP"/>
</dbReference>
<dbReference type="CDD" id="cd00333">
    <property type="entry name" value="MIP"/>
    <property type="match status" value="1"/>
</dbReference>
<evidence type="ECO:0000256" key="3">
    <source>
        <dbReference type="ARBA" id="ARBA00011881"/>
    </source>
</evidence>
<dbReference type="Pfam" id="PF00230">
    <property type="entry name" value="MIP"/>
    <property type="match status" value="1"/>
</dbReference>